<sequence length="130" mass="13179">MTKQIFRAAFAAALLFGAPVLGANSAQAAGDPARGKAAFQAQCAICHATVPGKTLVGPSLAGLASRVAGKGAGFAYSPALAKAGFKWDVAHLDRWLTGPAKLVPGNKMPYAGMANPAQRADVVAYLGTLK</sequence>
<dbReference type="Proteomes" id="UP001218231">
    <property type="component" value="Plasmid unnamed1"/>
</dbReference>
<evidence type="ECO:0000256" key="6">
    <source>
        <dbReference type="PROSITE-ProRule" id="PRU00433"/>
    </source>
</evidence>
<dbReference type="EMBL" id="CP117418">
    <property type="protein sequence ID" value="WCT79637.1"/>
    <property type="molecule type" value="Genomic_DNA"/>
</dbReference>
<dbReference type="PANTHER" id="PTHR11961">
    <property type="entry name" value="CYTOCHROME C"/>
    <property type="match status" value="1"/>
</dbReference>
<dbReference type="Pfam" id="PF00034">
    <property type="entry name" value="Cytochrom_C"/>
    <property type="match status" value="1"/>
</dbReference>
<keyword evidence="10" id="KW-1185">Reference proteome</keyword>
<keyword evidence="3 6" id="KW-0479">Metal-binding</keyword>
<feature type="domain" description="Cytochrome c" evidence="8">
    <location>
        <begin position="30"/>
        <end position="130"/>
    </location>
</feature>
<keyword evidence="4" id="KW-0249">Electron transport</keyword>
<feature type="chain" id="PRO_5045858779" evidence="7">
    <location>
        <begin position="29"/>
        <end position="130"/>
    </location>
</feature>
<dbReference type="PROSITE" id="PS51007">
    <property type="entry name" value="CYTC"/>
    <property type="match status" value="1"/>
</dbReference>
<evidence type="ECO:0000256" key="1">
    <source>
        <dbReference type="ARBA" id="ARBA00022448"/>
    </source>
</evidence>
<reference evidence="9 10" key="1">
    <citation type="submission" date="2023-02" db="EMBL/GenBank/DDBJ databases">
        <title>Genome sequence of Novosphingobium humi KACC 19094.</title>
        <authorList>
            <person name="Kim S."/>
            <person name="Heo J."/>
            <person name="Kwon S.-W."/>
        </authorList>
    </citation>
    <scope>NUCLEOTIDE SEQUENCE [LARGE SCALE GENOMIC DNA]</scope>
    <source>
        <strain evidence="9 10">KACC 19094</strain>
        <plasmid evidence="9 10">unnamed1</plasmid>
    </source>
</reference>
<dbReference type="SUPFAM" id="SSF46626">
    <property type="entry name" value="Cytochrome c"/>
    <property type="match status" value="1"/>
</dbReference>
<dbReference type="RefSeq" id="WP_273619908.1">
    <property type="nucleotide sequence ID" value="NZ_CP117418.1"/>
</dbReference>
<evidence type="ECO:0000256" key="7">
    <source>
        <dbReference type="SAM" id="SignalP"/>
    </source>
</evidence>
<keyword evidence="7" id="KW-0732">Signal</keyword>
<geneLocation type="plasmid" evidence="9 10">
    <name>unnamed1</name>
</geneLocation>
<protein>
    <submittedName>
        <fullName evidence="9">C-type cytochrome</fullName>
    </submittedName>
</protein>
<evidence type="ECO:0000256" key="3">
    <source>
        <dbReference type="ARBA" id="ARBA00022723"/>
    </source>
</evidence>
<gene>
    <name evidence="9" type="ORF">PQ457_16360</name>
</gene>
<dbReference type="InterPro" id="IPR002327">
    <property type="entry name" value="Cyt_c_1A/1B"/>
</dbReference>
<name>A0ABY7U2A5_9SPHN</name>
<keyword evidence="1" id="KW-0813">Transport</keyword>
<evidence type="ECO:0000313" key="9">
    <source>
        <dbReference type="EMBL" id="WCT79637.1"/>
    </source>
</evidence>
<evidence type="ECO:0000259" key="8">
    <source>
        <dbReference type="PROSITE" id="PS51007"/>
    </source>
</evidence>
<dbReference type="PRINTS" id="PR00604">
    <property type="entry name" value="CYTCHRMECIAB"/>
</dbReference>
<evidence type="ECO:0000313" key="10">
    <source>
        <dbReference type="Proteomes" id="UP001218231"/>
    </source>
</evidence>
<evidence type="ECO:0000256" key="5">
    <source>
        <dbReference type="ARBA" id="ARBA00023004"/>
    </source>
</evidence>
<dbReference type="InterPro" id="IPR009056">
    <property type="entry name" value="Cyt_c-like_dom"/>
</dbReference>
<keyword evidence="9" id="KW-0614">Plasmid</keyword>
<evidence type="ECO:0000256" key="4">
    <source>
        <dbReference type="ARBA" id="ARBA00022982"/>
    </source>
</evidence>
<accession>A0ABY7U2A5</accession>
<keyword evidence="5 6" id="KW-0408">Iron</keyword>
<dbReference type="Gene3D" id="1.10.760.10">
    <property type="entry name" value="Cytochrome c-like domain"/>
    <property type="match status" value="1"/>
</dbReference>
<feature type="signal peptide" evidence="7">
    <location>
        <begin position="1"/>
        <end position="28"/>
    </location>
</feature>
<organism evidence="9 10">
    <name type="scientific">Novosphingobium humi</name>
    <dbReference type="NCBI Taxonomy" id="2282397"/>
    <lineage>
        <taxon>Bacteria</taxon>
        <taxon>Pseudomonadati</taxon>
        <taxon>Pseudomonadota</taxon>
        <taxon>Alphaproteobacteria</taxon>
        <taxon>Sphingomonadales</taxon>
        <taxon>Sphingomonadaceae</taxon>
        <taxon>Novosphingobium</taxon>
    </lineage>
</organism>
<keyword evidence="2 6" id="KW-0349">Heme</keyword>
<evidence type="ECO:0000256" key="2">
    <source>
        <dbReference type="ARBA" id="ARBA00022617"/>
    </source>
</evidence>
<dbReference type="InterPro" id="IPR036909">
    <property type="entry name" value="Cyt_c-like_dom_sf"/>
</dbReference>
<proteinExistence type="predicted"/>